<dbReference type="VEuPathDB" id="FungiDB:MAPG_00934"/>
<reference evidence="10" key="3">
    <citation type="submission" date="2011-03" db="EMBL/GenBank/DDBJ databases">
        <title>Annotation of Magnaporthe poae ATCC 64411.</title>
        <authorList>
            <person name="Ma L.-J."/>
            <person name="Dead R."/>
            <person name="Young S.K."/>
            <person name="Zeng Q."/>
            <person name="Gargeya S."/>
            <person name="Fitzgerald M."/>
            <person name="Haas B."/>
            <person name="Abouelleil A."/>
            <person name="Alvarado L."/>
            <person name="Arachchi H.M."/>
            <person name="Berlin A."/>
            <person name="Brown A."/>
            <person name="Chapman S.B."/>
            <person name="Chen Z."/>
            <person name="Dunbar C."/>
            <person name="Freedman E."/>
            <person name="Gearin G."/>
            <person name="Gellesch M."/>
            <person name="Goldberg J."/>
            <person name="Griggs A."/>
            <person name="Gujja S."/>
            <person name="Heiman D."/>
            <person name="Howarth C."/>
            <person name="Larson L."/>
            <person name="Lui A."/>
            <person name="MacDonald P.J.P."/>
            <person name="Mehta T."/>
            <person name="Montmayeur A."/>
            <person name="Murphy C."/>
            <person name="Neiman D."/>
            <person name="Pearson M."/>
            <person name="Priest M."/>
            <person name="Roberts A."/>
            <person name="Saif S."/>
            <person name="Shea T."/>
            <person name="Shenoy N."/>
            <person name="Sisk P."/>
            <person name="Stolte C."/>
            <person name="Sykes S."/>
            <person name="Yandava C."/>
            <person name="Wortman J."/>
            <person name="Nusbaum C."/>
            <person name="Birren B."/>
        </authorList>
    </citation>
    <scope>NUCLEOTIDE SEQUENCE</scope>
    <source>
        <strain evidence="10">ATCC 64411</strain>
    </source>
</reference>
<dbReference type="GO" id="GO:0000785">
    <property type="term" value="C:chromatin"/>
    <property type="evidence" value="ECO:0007669"/>
    <property type="project" value="TreeGrafter"/>
</dbReference>
<dbReference type="EMBL" id="ADBL01000226">
    <property type="status" value="NOT_ANNOTATED_CDS"/>
    <property type="molecule type" value="Genomic_DNA"/>
</dbReference>
<feature type="compositionally biased region" description="Basic and acidic residues" evidence="8">
    <location>
        <begin position="259"/>
        <end position="270"/>
    </location>
</feature>
<dbReference type="EnsemblFungi" id="MAPG_00934T0">
    <property type="protein sequence ID" value="MAPG_00934T0"/>
    <property type="gene ID" value="MAPG_00934"/>
</dbReference>
<dbReference type="GO" id="GO:0005634">
    <property type="term" value="C:nucleus"/>
    <property type="evidence" value="ECO:0007669"/>
    <property type="project" value="UniProtKB-SubCell"/>
</dbReference>
<dbReference type="InterPro" id="IPR007219">
    <property type="entry name" value="XnlR_reg_dom"/>
</dbReference>
<keyword evidence="2" id="KW-0479">Metal-binding</keyword>
<feature type="region of interest" description="Disordered" evidence="8">
    <location>
        <begin position="671"/>
        <end position="690"/>
    </location>
</feature>
<dbReference type="Gene3D" id="3.30.160.60">
    <property type="entry name" value="Classic Zinc Finger"/>
    <property type="match status" value="2"/>
</dbReference>
<dbReference type="InterPro" id="IPR013087">
    <property type="entry name" value="Znf_C2H2_type"/>
</dbReference>
<evidence type="ECO:0000313" key="10">
    <source>
        <dbReference type="EMBL" id="KLU81853.1"/>
    </source>
</evidence>
<dbReference type="OrthoDB" id="9439903at2759"/>
<evidence type="ECO:0000313" key="12">
    <source>
        <dbReference type="Proteomes" id="UP000011715"/>
    </source>
</evidence>
<evidence type="ECO:0000259" key="9">
    <source>
        <dbReference type="PROSITE" id="PS50157"/>
    </source>
</evidence>
<dbReference type="Pfam" id="PF04082">
    <property type="entry name" value="Fungal_trans"/>
    <property type="match status" value="1"/>
</dbReference>
<dbReference type="PROSITE" id="PS50157">
    <property type="entry name" value="ZINC_FINGER_C2H2_2"/>
    <property type="match status" value="1"/>
</dbReference>
<dbReference type="Proteomes" id="UP000011715">
    <property type="component" value="Unassembled WGS sequence"/>
</dbReference>
<dbReference type="PROSITE" id="PS00028">
    <property type="entry name" value="ZINC_FINGER_C2H2_1"/>
    <property type="match status" value="1"/>
</dbReference>
<feature type="region of interest" description="Disordered" evidence="8">
    <location>
        <begin position="1"/>
        <end position="40"/>
    </location>
</feature>
<evidence type="ECO:0000256" key="1">
    <source>
        <dbReference type="ARBA" id="ARBA00004123"/>
    </source>
</evidence>
<sequence>MMPNNQYQQPHQGYQTTQSMMPQASTSMAHPQPIAPAPAPGGRAPPVLRPMPAGGVIPQPGMSSPYAQSPLMPQPQMMQQEGEQPTHVVGSQGRRGILPSAPGRPQAPVAGSVAAKNQIPQKDADGKFPCPHCNKTYLHAKHLKRHLLRHTGDRPYMCVLCRDTFSRSDILKRHFQKCSIRRGNPTGASHLSHPHAHVKKNQAAQKALGNENELNPINGMGNMGPDGMVHPFGLIPSADGMGNMSNDQNHLSRQASMSRIDDPNDRDRRSASVMGQNGRPQDFNQGYNGGVPHSMAANINPQLANYPMQPAQNGMPFMGQQASNQTSGGLDWSQMFQAGAQNTYVNHQFPPNIGQTQIATTKPEPNAGPERPDGAPGGNHHPDPDDRCLFFDSWAPPSNDLGHLTRDPYQQISDQLTNFFRLPDPSSNPHNARLHSFLDPDNIKSFLGRYTHFHRHFSILHIPTFRILDAYTGLLAVLCCVGACYSDRVSPDEVREVMNFLKFALERDSQLLASLDDGVDPEIKYGNNSFDSTKEIEELQAIVLMNILFIWNGTPDQRESARRLFPLIAAVTRKAGLLSVSQGPSLSSALHQPSFSPATFDPSSFDWSSWIEQEKRSRIFFLTFLCDTALGLYMNSPPLFDPLQLQIPLPADDAAWDAQDSETCAAALGLYGPDSATERNPHGTRRPKQPETNLVLRALLHSSYQIQPGTTNLFGKFILIHSLMALMRRAQSEGLGAVAIMNGSSTPLSHADWVVSGPPSATTSGRGTPVDGAMRPEVLGIFATALDKFKQNWDADMASQFPPVSSQDDINPQRQGFSRDGVHFYWLANYLLKNTKLSDLQMPPDQRLMKTMHLLKSVKEWVMSDGAKRGEELGSIGEINKDYGTHDLTLNMVELFTPMPRVVESSGIASVKTELD</sequence>
<keyword evidence="12" id="KW-1185">Reference proteome</keyword>
<dbReference type="EMBL" id="GL876966">
    <property type="protein sequence ID" value="KLU81853.1"/>
    <property type="molecule type" value="Genomic_DNA"/>
</dbReference>
<accession>A0A0C4DMC9</accession>
<feature type="domain" description="C2H2-type" evidence="9">
    <location>
        <begin position="128"/>
        <end position="155"/>
    </location>
</feature>
<evidence type="ECO:0000256" key="5">
    <source>
        <dbReference type="ARBA" id="ARBA00022833"/>
    </source>
</evidence>
<dbReference type="AlphaFoldDB" id="A0A0C4DMC9"/>
<dbReference type="InterPro" id="IPR051059">
    <property type="entry name" value="VerF-like"/>
</dbReference>
<dbReference type="GO" id="GO:0006351">
    <property type="term" value="P:DNA-templated transcription"/>
    <property type="evidence" value="ECO:0007669"/>
    <property type="project" value="InterPro"/>
</dbReference>
<dbReference type="GO" id="GO:0000981">
    <property type="term" value="F:DNA-binding transcription factor activity, RNA polymerase II-specific"/>
    <property type="evidence" value="ECO:0007669"/>
    <property type="project" value="InterPro"/>
</dbReference>
<comment type="subcellular location">
    <subcellularLocation>
        <location evidence="1">Nucleus</location>
    </subcellularLocation>
</comment>
<evidence type="ECO:0000256" key="6">
    <source>
        <dbReference type="ARBA" id="ARBA00023242"/>
    </source>
</evidence>
<organism evidence="11 12">
    <name type="scientific">Magnaporthiopsis poae (strain ATCC 64411 / 73-15)</name>
    <name type="common">Kentucky bluegrass fungus</name>
    <name type="synonym">Magnaporthe poae</name>
    <dbReference type="NCBI Taxonomy" id="644358"/>
    <lineage>
        <taxon>Eukaryota</taxon>
        <taxon>Fungi</taxon>
        <taxon>Dikarya</taxon>
        <taxon>Ascomycota</taxon>
        <taxon>Pezizomycotina</taxon>
        <taxon>Sordariomycetes</taxon>
        <taxon>Sordariomycetidae</taxon>
        <taxon>Magnaporthales</taxon>
        <taxon>Magnaporthaceae</taxon>
        <taxon>Magnaporthiopsis</taxon>
    </lineage>
</organism>
<keyword evidence="6" id="KW-0539">Nucleus</keyword>
<evidence type="ECO:0000256" key="8">
    <source>
        <dbReference type="SAM" id="MobiDB-lite"/>
    </source>
</evidence>
<feature type="compositionally biased region" description="Polar residues" evidence="8">
    <location>
        <begin position="1"/>
        <end position="28"/>
    </location>
</feature>
<reference evidence="12" key="1">
    <citation type="submission" date="2010-05" db="EMBL/GenBank/DDBJ databases">
        <title>The genome sequence of Magnaporthe poae strain ATCC 64411.</title>
        <authorList>
            <person name="Ma L.-J."/>
            <person name="Dead R."/>
            <person name="Young S."/>
            <person name="Zeng Q."/>
            <person name="Koehrsen M."/>
            <person name="Alvarado L."/>
            <person name="Berlin A."/>
            <person name="Chapman S.B."/>
            <person name="Chen Z."/>
            <person name="Freedman E."/>
            <person name="Gellesch M."/>
            <person name="Goldberg J."/>
            <person name="Griggs A."/>
            <person name="Gujja S."/>
            <person name="Heilman E.R."/>
            <person name="Heiman D."/>
            <person name="Hepburn T."/>
            <person name="Howarth C."/>
            <person name="Jen D."/>
            <person name="Larson L."/>
            <person name="Mehta T."/>
            <person name="Neiman D."/>
            <person name="Pearson M."/>
            <person name="Roberts A."/>
            <person name="Saif S."/>
            <person name="Shea T."/>
            <person name="Shenoy N."/>
            <person name="Sisk P."/>
            <person name="Stolte C."/>
            <person name="Sykes S."/>
            <person name="Walk T."/>
            <person name="White J."/>
            <person name="Yandava C."/>
            <person name="Haas B."/>
            <person name="Nusbaum C."/>
            <person name="Birren B."/>
        </authorList>
    </citation>
    <scope>NUCLEOTIDE SEQUENCE [LARGE SCALE GENOMIC DNA]</scope>
    <source>
        <strain evidence="12">ATCC 64411 / 73-15</strain>
    </source>
</reference>
<dbReference type="CDD" id="cd12148">
    <property type="entry name" value="fungal_TF_MHR"/>
    <property type="match status" value="1"/>
</dbReference>
<evidence type="ECO:0000313" key="11">
    <source>
        <dbReference type="EnsemblFungi" id="MAPG_00934T0"/>
    </source>
</evidence>
<dbReference type="SUPFAM" id="SSF57667">
    <property type="entry name" value="beta-beta-alpha zinc fingers"/>
    <property type="match status" value="1"/>
</dbReference>
<evidence type="ECO:0000256" key="2">
    <source>
        <dbReference type="ARBA" id="ARBA00022723"/>
    </source>
</evidence>
<feature type="region of interest" description="Disordered" evidence="8">
    <location>
        <begin position="354"/>
        <end position="389"/>
    </location>
</feature>
<evidence type="ECO:0000256" key="7">
    <source>
        <dbReference type="PROSITE-ProRule" id="PRU00042"/>
    </source>
</evidence>
<evidence type="ECO:0000256" key="3">
    <source>
        <dbReference type="ARBA" id="ARBA00022737"/>
    </source>
</evidence>
<dbReference type="STRING" id="644358.A0A0C4DMC9"/>
<feature type="region of interest" description="Disordered" evidence="8">
    <location>
        <begin position="212"/>
        <end position="295"/>
    </location>
</feature>
<keyword evidence="4 7" id="KW-0863">Zinc-finger</keyword>
<evidence type="ECO:0000256" key="4">
    <source>
        <dbReference type="ARBA" id="ARBA00022771"/>
    </source>
</evidence>
<feature type="compositionally biased region" description="Polar residues" evidence="8">
    <location>
        <begin position="273"/>
        <end position="286"/>
    </location>
</feature>
<keyword evidence="3" id="KW-0677">Repeat</keyword>
<reference evidence="11" key="4">
    <citation type="journal article" date="2015" name="G3 (Bethesda)">
        <title>Genome sequences of three phytopathogenic species of the Magnaporthaceae family of fungi.</title>
        <authorList>
            <person name="Okagaki L.H."/>
            <person name="Nunes C.C."/>
            <person name="Sailsbery J."/>
            <person name="Clay B."/>
            <person name="Brown D."/>
            <person name="John T."/>
            <person name="Oh Y."/>
            <person name="Young N."/>
            <person name="Fitzgerald M."/>
            <person name="Haas B.J."/>
            <person name="Zeng Q."/>
            <person name="Young S."/>
            <person name="Adiconis X."/>
            <person name="Fan L."/>
            <person name="Levin J.Z."/>
            <person name="Mitchell T.K."/>
            <person name="Okubara P.A."/>
            <person name="Farman M.L."/>
            <person name="Kohn L.M."/>
            <person name="Birren B."/>
            <person name="Ma L.-J."/>
            <person name="Dean R.A."/>
        </authorList>
    </citation>
    <scope>NUCLEOTIDE SEQUENCE</scope>
    <source>
        <strain evidence="11">ATCC 64411 / 73-15</strain>
    </source>
</reference>
<protein>
    <recommendedName>
        <fullName evidence="9">C2H2-type domain-containing protein</fullName>
    </recommendedName>
</protein>
<dbReference type="GO" id="GO:0000978">
    <property type="term" value="F:RNA polymerase II cis-regulatory region sequence-specific DNA binding"/>
    <property type="evidence" value="ECO:0007669"/>
    <property type="project" value="InterPro"/>
</dbReference>
<feature type="compositionally biased region" description="Basic and acidic residues" evidence="8">
    <location>
        <begin position="380"/>
        <end position="389"/>
    </location>
</feature>
<dbReference type="OMA" id="FYWLAKY"/>
<feature type="compositionally biased region" description="Polar residues" evidence="8">
    <location>
        <begin position="243"/>
        <end position="257"/>
    </location>
</feature>
<keyword evidence="5" id="KW-0862">Zinc</keyword>
<proteinExistence type="predicted"/>
<dbReference type="InterPro" id="IPR036236">
    <property type="entry name" value="Znf_C2H2_sf"/>
</dbReference>
<reference evidence="11" key="5">
    <citation type="submission" date="2015-06" db="UniProtKB">
        <authorList>
            <consortium name="EnsemblFungi"/>
        </authorList>
    </citation>
    <scope>IDENTIFICATION</scope>
    <source>
        <strain evidence="11">ATCC 64411</strain>
    </source>
</reference>
<gene>
    <name evidence="10" type="ORF">MAPG_00934</name>
</gene>
<dbReference type="eggNOG" id="KOG1721">
    <property type="taxonomic scope" value="Eukaryota"/>
</dbReference>
<dbReference type="PANTHER" id="PTHR40626">
    <property type="entry name" value="MIP31509P"/>
    <property type="match status" value="1"/>
</dbReference>
<dbReference type="SMART" id="SM00355">
    <property type="entry name" value="ZnF_C2H2"/>
    <property type="match status" value="2"/>
</dbReference>
<dbReference type="PANTHER" id="PTHR40626:SF12">
    <property type="entry name" value="RFEC"/>
    <property type="match status" value="1"/>
</dbReference>
<dbReference type="GO" id="GO:0008270">
    <property type="term" value="F:zinc ion binding"/>
    <property type="evidence" value="ECO:0007669"/>
    <property type="project" value="UniProtKB-KW"/>
</dbReference>
<reference evidence="10" key="2">
    <citation type="submission" date="2010-05" db="EMBL/GenBank/DDBJ databases">
        <title>The Genome Sequence of Magnaporthe poae strain ATCC 64411.</title>
        <authorList>
            <consortium name="The Broad Institute Genome Sequencing Platform"/>
            <consortium name="Broad Institute Genome Sequencing Center for Infectious Disease"/>
            <person name="Ma L.-J."/>
            <person name="Dead R."/>
            <person name="Young S."/>
            <person name="Zeng Q."/>
            <person name="Koehrsen M."/>
            <person name="Alvarado L."/>
            <person name="Berlin A."/>
            <person name="Chapman S.B."/>
            <person name="Chen Z."/>
            <person name="Freedman E."/>
            <person name="Gellesch M."/>
            <person name="Goldberg J."/>
            <person name="Griggs A."/>
            <person name="Gujja S."/>
            <person name="Heilman E.R."/>
            <person name="Heiman D."/>
            <person name="Hepburn T."/>
            <person name="Howarth C."/>
            <person name="Jen D."/>
            <person name="Larson L."/>
            <person name="Mehta T."/>
            <person name="Neiman D."/>
            <person name="Pearson M."/>
            <person name="Roberts A."/>
            <person name="Saif S."/>
            <person name="Shea T."/>
            <person name="Shenoy N."/>
            <person name="Sisk P."/>
            <person name="Stolte C."/>
            <person name="Sykes S."/>
            <person name="Walk T."/>
            <person name="White J."/>
            <person name="Yandava C."/>
            <person name="Haas B."/>
            <person name="Nusbaum C."/>
            <person name="Birren B."/>
        </authorList>
    </citation>
    <scope>NUCLEOTIDE SEQUENCE</scope>
    <source>
        <strain evidence="10">ATCC 64411</strain>
    </source>
</reference>
<name>A0A0C4DMC9_MAGP6</name>